<dbReference type="AlphaFoldDB" id="A0A9D3MAY1"/>
<accession>A0A9D3MAY1</accession>
<protein>
    <submittedName>
        <fullName evidence="1">Uncharacterized protein</fullName>
    </submittedName>
</protein>
<evidence type="ECO:0000313" key="1">
    <source>
        <dbReference type="EMBL" id="KAG5845690.1"/>
    </source>
</evidence>
<dbReference type="Proteomes" id="UP001044222">
    <property type="component" value="Chromosome 7"/>
</dbReference>
<sequence>MSPDAVFFPFPEVASYKLYNHRLQHLEVDGLFRGPWPNQRDANTCRWASSYAPSFTTGVVHLCWDPGPSLWRIGQHSCLCQVLGWSPGWPGSALCGVCVFSLWVSARRSDLLPQPKHAAPGLQSSSRAALSLQLGEDVHVRLAQALE</sequence>
<comment type="caution">
    <text evidence="1">The sequence shown here is derived from an EMBL/GenBank/DDBJ whole genome shotgun (WGS) entry which is preliminary data.</text>
</comment>
<name>A0A9D3MAY1_ANGAN</name>
<evidence type="ECO:0000313" key="2">
    <source>
        <dbReference type="Proteomes" id="UP001044222"/>
    </source>
</evidence>
<gene>
    <name evidence="1" type="ORF">ANANG_G00141940</name>
</gene>
<dbReference type="EMBL" id="JAFIRN010000007">
    <property type="protein sequence ID" value="KAG5845690.1"/>
    <property type="molecule type" value="Genomic_DNA"/>
</dbReference>
<keyword evidence="2" id="KW-1185">Reference proteome</keyword>
<reference evidence="1" key="1">
    <citation type="submission" date="2021-01" db="EMBL/GenBank/DDBJ databases">
        <title>A chromosome-scale assembly of European eel, Anguilla anguilla.</title>
        <authorList>
            <person name="Henkel C."/>
            <person name="Jong-Raadsen S.A."/>
            <person name="Dufour S."/>
            <person name="Weltzien F.-A."/>
            <person name="Palstra A.P."/>
            <person name="Pelster B."/>
            <person name="Spaink H.P."/>
            <person name="Van Den Thillart G.E."/>
            <person name="Jansen H."/>
            <person name="Zahm M."/>
            <person name="Klopp C."/>
            <person name="Cedric C."/>
            <person name="Louis A."/>
            <person name="Berthelot C."/>
            <person name="Parey E."/>
            <person name="Roest Crollius H."/>
            <person name="Montfort J."/>
            <person name="Robinson-Rechavi M."/>
            <person name="Bucao C."/>
            <person name="Bouchez O."/>
            <person name="Gislard M."/>
            <person name="Lluch J."/>
            <person name="Milhes M."/>
            <person name="Lampietro C."/>
            <person name="Lopez Roques C."/>
            <person name="Donnadieu C."/>
            <person name="Braasch I."/>
            <person name="Desvignes T."/>
            <person name="Postlethwait J."/>
            <person name="Bobe J."/>
            <person name="Guiguen Y."/>
            <person name="Dirks R."/>
        </authorList>
    </citation>
    <scope>NUCLEOTIDE SEQUENCE</scope>
    <source>
        <strain evidence="1">Tag_6206</strain>
        <tissue evidence="1">Liver</tissue>
    </source>
</reference>
<proteinExistence type="predicted"/>
<organism evidence="1 2">
    <name type="scientific">Anguilla anguilla</name>
    <name type="common">European freshwater eel</name>
    <name type="synonym">Muraena anguilla</name>
    <dbReference type="NCBI Taxonomy" id="7936"/>
    <lineage>
        <taxon>Eukaryota</taxon>
        <taxon>Metazoa</taxon>
        <taxon>Chordata</taxon>
        <taxon>Craniata</taxon>
        <taxon>Vertebrata</taxon>
        <taxon>Euteleostomi</taxon>
        <taxon>Actinopterygii</taxon>
        <taxon>Neopterygii</taxon>
        <taxon>Teleostei</taxon>
        <taxon>Anguilliformes</taxon>
        <taxon>Anguillidae</taxon>
        <taxon>Anguilla</taxon>
    </lineage>
</organism>